<reference evidence="2" key="1">
    <citation type="submission" date="2021-02" db="EMBL/GenBank/DDBJ databases">
        <authorList>
            <person name="Nowell W R."/>
        </authorList>
    </citation>
    <scope>NUCLEOTIDE SEQUENCE</scope>
</reference>
<evidence type="ECO:0000313" key="2">
    <source>
        <dbReference type="EMBL" id="CAF0828022.1"/>
    </source>
</evidence>
<comment type="caution">
    <text evidence="2">The sequence shown here is derived from an EMBL/GenBank/DDBJ whole genome shotgun (WGS) entry which is preliminary data.</text>
</comment>
<organism evidence="2 3">
    <name type="scientific">Adineta ricciae</name>
    <name type="common">Rotifer</name>
    <dbReference type="NCBI Taxonomy" id="249248"/>
    <lineage>
        <taxon>Eukaryota</taxon>
        <taxon>Metazoa</taxon>
        <taxon>Spiralia</taxon>
        <taxon>Gnathifera</taxon>
        <taxon>Rotifera</taxon>
        <taxon>Eurotatoria</taxon>
        <taxon>Bdelloidea</taxon>
        <taxon>Adinetida</taxon>
        <taxon>Adinetidae</taxon>
        <taxon>Adineta</taxon>
    </lineage>
</organism>
<keyword evidence="1" id="KW-0732">Signal</keyword>
<feature type="chain" id="PRO_5033066068" evidence="1">
    <location>
        <begin position="18"/>
        <end position="250"/>
    </location>
</feature>
<dbReference type="AlphaFoldDB" id="A0A813UEE8"/>
<evidence type="ECO:0000313" key="3">
    <source>
        <dbReference type="Proteomes" id="UP000663852"/>
    </source>
</evidence>
<proteinExistence type="predicted"/>
<name>A0A813UEE8_ADIRI</name>
<feature type="signal peptide" evidence="1">
    <location>
        <begin position="1"/>
        <end position="17"/>
    </location>
</feature>
<dbReference type="EMBL" id="CAJNOJ010000018">
    <property type="protein sequence ID" value="CAF0828022.1"/>
    <property type="molecule type" value="Genomic_DNA"/>
</dbReference>
<dbReference type="OrthoDB" id="9991797at2759"/>
<evidence type="ECO:0000256" key="1">
    <source>
        <dbReference type="SAM" id="SignalP"/>
    </source>
</evidence>
<gene>
    <name evidence="2" type="ORF">EDS130_LOCUS6191</name>
</gene>
<protein>
    <submittedName>
        <fullName evidence="2">Uncharacterized protein</fullName>
    </submittedName>
</protein>
<sequence>MIALVFFLTCLLSAVLTAPIPGIVFSAVVANARNTPAQCTISWGTYSDTKIPDEYITIPSGDKVIVNEKIVNMGTWTAAGFIEAIRCADLGLIAPFPKVTKTQRCWQFRVEPNEIVSHCSSFHLLFFSLQLQNLTMAQFCGLKAPSHVYSATLKNSSDHDVTVEVEYVGSDSSHTEKVTVTVPKGGSESLEEKTVKTDEHEQRKFIQKLTVKGQDGSSKELSAPFEGVTSPKQNWQFEVGQDGGLKSVAH</sequence>
<dbReference type="Proteomes" id="UP000663852">
    <property type="component" value="Unassembled WGS sequence"/>
</dbReference>
<accession>A0A813UEE8</accession>